<dbReference type="SUPFAM" id="SSF51735">
    <property type="entry name" value="NAD(P)-binding Rossmann-fold domains"/>
    <property type="match status" value="1"/>
</dbReference>
<dbReference type="PANTHER" id="PTHR24321">
    <property type="entry name" value="DEHYDROGENASES, SHORT CHAIN"/>
    <property type="match status" value="1"/>
</dbReference>
<dbReference type="InterPro" id="IPR002347">
    <property type="entry name" value="SDR_fam"/>
</dbReference>
<dbReference type="RefSeq" id="WP_012826718.1">
    <property type="nucleotide sequence ID" value="NC_013440.1"/>
</dbReference>
<evidence type="ECO:0000256" key="2">
    <source>
        <dbReference type="ARBA" id="ARBA00023002"/>
    </source>
</evidence>
<dbReference type="Pfam" id="PF00106">
    <property type="entry name" value="adh_short"/>
    <property type="match status" value="1"/>
</dbReference>
<accession>D0LVX5</accession>
<dbReference type="PANTHER" id="PTHR24321:SF8">
    <property type="entry name" value="ESTRADIOL 17-BETA-DEHYDROGENASE 8-RELATED"/>
    <property type="match status" value="1"/>
</dbReference>
<dbReference type="CDD" id="cd05233">
    <property type="entry name" value="SDR_c"/>
    <property type="match status" value="1"/>
</dbReference>
<sequence>MSDSKQSGRNLAEIMSPQVLAWRESITPERFAGKTVIVTGAASGIGRATASRVAREGGRVIAVDLVTEGIESLASELGEAAITTVRADLSKPGDIDAIVEAAGDSIDGLANVAGIMDRFQPLHEVGDELWDQVFAVNLTGLMRLSRAVLPSMLAAQRGSIVNISSEAGLRGGAAGAAYTASKHAVVGLTKSCAFMYWPKGVRVNAVAPGPTLTGMQANFESDMGRERLASAMGAIPKLATAEALAASISFLLSDDAVNISGAILPSDGGWNAL</sequence>
<dbReference type="EMBL" id="CP001804">
    <property type="protein sequence ID" value="ACY14109.1"/>
    <property type="molecule type" value="Genomic_DNA"/>
</dbReference>
<dbReference type="PRINTS" id="PR00080">
    <property type="entry name" value="SDRFAMILY"/>
</dbReference>
<evidence type="ECO:0000256" key="1">
    <source>
        <dbReference type="ARBA" id="ARBA00006484"/>
    </source>
</evidence>
<evidence type="ECO:0000256" key="3">
    <source>
        <dbReference type="RuleBase" id="RU000363"/>
    </source>
</evidence>
<dbReference type="InterPro" id="IPR036291">
    <property type="entry name" value="NAD(P)-bd_dom_sf"/>
</dbReference>
<gene>
    <name evidence="4" type="ordered locus">Hoch_1558</name>
</gene>
<organism evidence="4 5">
    <name type="scientific">Haliangium ochraceum (strain DSM 14365 / JCM 11303 / SMP-2)</name>
    <dbReference type="NCBI Taxonomy" id="502025"/>
    <lineage>
        <taxon>Bacteria</taxon>
        <taxon>Pseudomonadati</taxon>
        <taxon>Myxococcota</taxon>
        <taxon>Polyangia</taxon>
        <taxon>Haliangiales</taxon>
        <taxon>Kofleriaceae</taxon>
        <taxon>Haliangium</taxon>
    </lineage>
</organism>
<dbReference type="GO" id="GO:0016491">
    <property type="term" value="F:oxidoreductase activity"/>
    <property type="evidence" value="ECO:0007669"/>
    <property type="project" value="UniProtKB-KW"/>
</dbReference>
<dbReference type="FunFam" id="3.40.50.720:FF:000084">
    <property type="entry name" value="Short-chain dehydrogenase reductase"/>
    <property type="match status" value="1"/>
</dbReference>
<dbReference type="KEGG" id="hoh:Hoch_1558"/>
<dbReference type="PRINTS" id="PR00081">
    <property type="entry name" value="GDHRDH"/>
</dbReference>
<comment type="similarity">
    <text evidence="1 3">Belongs to the short-chain dehydrogenases/reductases (SDR) family.</text>
</comment>
<evidence type="ECO:0000313" key="4">
    <source>
        <dbReference type="EMBL" id="ACY14109.1"/>
    </source>
</evidence>
<dbReference type="eggNOG" id="COG1028">
    <property type="taxonomic scope" value="Bacteria"/>
</dbReference>
<dbReference type="AlphaFoldDB" id="D0LVX5"/>
<dbReference type="Proteomes" id="UP000001880">
    <property type="component" value="Chromosome"/>
</dbReference>
<keyword evidence="5" id="KW-1185">Reference proteome</keyword>
<evidence type="ECO:0000313" key="5">
    <source>
        <dbReference type="Proteomes" id="UP000001880"/>
    </source>
</evidence>
<proteinExistence type="inferred from homology"/>
<protein>
    <submittedName>
        <fullName evidence="4">Short-chain dehydrogenase/reductase SDR</fullName>
    </submittedName>
</protein>
<reference evidence="4 5" key="1">
    <citation type="journal article" date="2010" name="Stand. Genomic Sci.">
        <title>Complete genome sequence of Haliangium ochraceum type strain (SMP-2).</title>
        <authorList>
            <consortium name="US DOE Joint Genome Institute (JGI-PGF)"/>
            <person name="Ivanova N."/>
            <person name="Daum C."/>
            <person name="Lang E."/>
            <person name="Abt B."/>
            <person name="Kopitz M."/>
            <person name="Saunders E."/>
            <person name="Lapidus A."/>
            <person name="Lucas S."/>
            <person name="Glavina Del Rio T."/>
            <person name="Nolan M."/>
            <person name="Tice H."/>
            <person name="Copeland A."/>
            <person name="Cheng J.F."/>
            <person name="Chen F."/>
            <person name="Bruce D."/>
            <person name="Goodwin L."/>
            <person name="Pitluck S."/>
            <person name="Mavromatis K."/>
            <person name="Pati A."/>
            <person name="Mikhailova N."/>
            <person name="Chen A."/>
            <person name="Palaniappan K."/>
            <person name="Land M."/>
            <person name="Hauser L."/>
            <person name="Chang Y.J."/>
            <person name="Jeffries C.D."/>
            <person name="Detter J.C."/>
            <person name="Brettin T."/>
            <person name="Rohde M."/>
            <person name="Goker M."/>
            <person name="Bristow J."/>
            <person name="Markowitz V."/>
            <person name="Eisen J.A."/>
            <person name="Hugenholtz P."/>
            <person name="Kyrpides N.C."/>
            <person name="Klenk H.P."/>
        </authorList>
    </citation>
    <scope>NUCLEOTIDE SEQUENCE [LARGE SCALE GENOMIC DNA]</scope>
    <source>
        <strain evidence="5">DSM 14365 / CIP 107738 / JCM 11303 / AJ 13395 / SMP-2</strain>
    </source>
</reference>
<keyword evidence="2" id="KW-0560">Oxidoreductase</keyword>
<dbReference type="STRING" id="502025.Hoch_1558"/>
<name>D0LVX5_HALO1</name>
<dbReference type="HOGENOM" id="CLU_010194_2_10_7"/>
<dbReference type="Gene3D" id="3.40.50.720">
    <property type="entry name" value="NAD(P)-binding Rossmann-like Domain"/>
    <property type="match status" value="1"/>
</dbReference>